<accession>A0ABR3QM69</accession>
<feature type="compositionally biased region" description="Basic residues" evidence="1">
    <location>
        <begin position="59"/>
        <end position="73"/>
    </location>
</feature>
<feature type="compositionally biased region" description="Polar residues" evidence="1">
    <location>
        <begin position="287"/>
        <end position="311"/>
    </location>
</feature>
<evidence type="ECO:0000256" key="1">
    <source>
        <dbReference type="SAM" id="MobiDB-lite"/>
    </source>
</evidence>
<sequence>MAVVKAERDIDSSSDTSSETESENEDQSVPRVKRRRVAEDELPSRPRNGYGQRPWHGPTRAHPRNRTRYHNKKPWPNSFNLTIGVARDMVYRQGLDIWALSHPQRVVIKKLLDADEWHKKQAEQQATQSAEATAASSTPPPRQRAEDVFPGQIPVGKKTLQWDRNEKAEGMAGHYNKLQFQRPLYDEGFEVADLQDKTNLELAKMWHEYRDEHYPLQGIDQQGDDAEDDDEASNVLDEPGDSPKGDEATTGAPISMAAMYSPQESGALDGHINTDVVSESSTRDLKNPSSTIRTTASDPVPTQTTNNSTLPNHPAAAPVDGKSALQSVPQTSTRGNGKGQHAQETTRRVALAARVDRYPLQLQGNNNGMAFSMDLDLAAFTIKSKYNRNMTQQLLKDYGGPTGAQVSQLPPSQTSNNGTTTTVASPDTNNRPSSATKKRDREEEDQADAGVEASPQKRPRKMAKTIEAAQATSQEQHVSSGYVATAYGLPFQSSLGQTGLEYQQPSESSAYASSFQDVAQHVPDQHELYQQAWGPIQDPYTEPIYGQPQYEVQPSWSYLEQPVYDQQPAYQGYTIYDNGYQPYQAPPSLPPQAPVSAYTMPPAPGASDMIHPPDTDIPFDPTLLE</sequence>
<keyword evidence="3" id="KW-1185">Reference proteome</keyword>
<reference evidence="2 3" key="1">
    <citation type="submission" date="2024-02" db="EMBL/GenBank/DDBJ databases">
        <title>De novo assembly and annotation of 12 fungi associated with fruit tree decline syndrome in Ontario, Canada.</title>
        <authorList>
            <person name="Sulman M."/>
            <person name="Ellouze W."/>
            <person name="Ilyukhin E."/>
        </authorList>
    </citation>
    <scope>NUCLEOTIDE SEQUENCE [LARGE SCALE GENOMIC DNA]</scope>
    <source>
        <strain evidence="2 3">M42-189</strain>
    </source>
</reference>
<name>A0ABR3QM69_9PLEO</name>
<feature type="region of interest" description="Disordered" evidence="1">
    <location>
        <begin position="276"/>
        <end position="346"/>
    </location>
</feature>
<feature type="compositionally biased region" description="Low complexity" evidence="1">
    <location>
        <begin position="123"/>
        <end position="137"/>
    </location>
</feature>
<gene>
    <name evidence="2" type="ORF">SLS60_010852</name>
</gene>
<proteinExistence type="predicted"/>
<feature type="compositionally biased region" description="Polar residues" evidence="1">
    <location>
        <begin position="324"/>
        <end position="335"/>
    </location>
</feature>
<feature type="region of interest" description="Disordered" evidence="1">
    <location>
        <begin position="396"/>
        <end position="477"/>
    </location>
</feature>
<feature type="region of interest" description="Disordered" evidence="1">
    <location>
        <begin position="218"/>
        <end position="250"/>
    </location>
</feature>
<feature type="region of interest" description="Disordered" evidence="1">
    <location>
        <begin position="1"/>
        <end position="75"/>
    </location>
</feature>
<feature type="compositionally biased region" description="Basic and acidic residues" evidence="1">
    <location>
        <begin position="1"/>
        <end position="11"/>
    </location>
</feature>
<comment type="caution">
    <text evidence="2">The sequence shown here is derived from an EMBL/GenBank/DDBJ whole genome shotgun (WGS) entry which is preliminary data.</text>
</comment>
<dbReference type="EMBL" id="JAKJXO020000019">
    <property type="protein sequence ID" value="KAL1593244.1"/>
    <property type="molecule type" value="Genomic_DNA"/>
</dbReference>
<evidence type="ECO:0000313" key="3">
    <source>
        <dbReference type="Proteomes" id="UP001521785"/>
    </source>
</evidence>
<dbReference type="Proteomes" id="UP001521785">
    <property type="component" value="Unassembled WGS sequence"/>
</dbReference>
<feature type="compositionally biased region" description="Acidic residues" evidence="1">
    <location>
        <begin position="222"/>
        <end position="232"/>
    </location>
</feature>
<feature type="region of interest" description="Disordered" evidence="1">
    <location>
        <begin position="581"/>
        <end position="625"/>
    </location>
</feature>
<feature type="compositionally biased region" description="Polar residues" evidence="1">
    <location>
        <begin position="404"/>
        <end position="435"/>
    </location>
</feature>
<feature type="compositionally biased region" description="Pro residues" evidence="1">
    <location>
        <begin position="584"/>
        <end position="593"/>
    </location>
</feature>
<protein>
    <submittedName>
        <fullName evidence="2">Uncharacterized protein</fullName>
    </submittedName>
</protein>
<feature type="region of interest" description="Disordered" evidence="1">
    <location>
        <begin position="119"/>
        <end position="148"/>
    </location>
</feature>
<evidence type="ECO:0000313" key="2">
    <source>
        <dbReference type="EMBL" id="KAL1593244.1"/>
    </source>
</evidence>
<organism evidence="2 3">
    <name type="scientific">Paraconiothyrium brasiliense</name>
    <dbReference type="NCBI Taxonomy" id="300254"/>
    <lineage>
        <taxon>Eukaryota</taxon>
        <taxon>Fungi</taxon>
        <taxon>Dikarya</taxon>
        <taxon>Ascomycota</taxon>
        <taxon>Pezizomycotina</taxon>
        <taxon>Dothideomycetes</taxon>
        <taxon>Pleosporomycetidae</taxon>
        <taxon>Pleosporales</taxon>
        <taxon>Massarineae</taxon>
        <taxon>Didymosphaeriaceae</taxon>
        <taxon>Paraconiothyrium</taxon>
    </lineage>
</organism>